<sequence length="255" mass="27539">MALNGYPVSRTLYKPPKSSSRISRKQLPFLLFSLLFTPINTLPMVSFTKLAVASMATLALAAPAPEEAGLIQMRQVVEAHFGGNSEIAKRFVDDAVALDARAAQDWISLFNVFQSFTNAGVSLFLNSIQALKNVSPQQANAAITQAILQAKGALNQLIQWLQNYNGLAGWTKVLVNMFISTGLNAFITNLGLFLITLSTVISQNKLVNTFADDIKGLIATINQAGNLLADIIPGFRQDASMLVGLNSRLQGLLTN</sequence>
<dbReference type="KEGG" id="yli:2907918"/>
<evidence type="ECO:0000313" key="2">
    <source>
        <dbReference type="Proteomes" id="UP000182444"/>
    </source>
</evidence>
<accession>A0A1D8NQN6</accession>
<dbReference type="Proteomes" id="UP000182444">
    <property type="component" value="Chromosome 1F"/>
</dbReference>
<gene>
    <name evidence="1" type="ORF">YALI1_F38013g</name>
</gene>
<organism evidence="1 2">
    <name type="scientific">Yarrowia lipolytica</name>
    <name type="common">Candida lipolytica</name>
    <dbReference type="NCBI Taxonomy" id="4952"/>
    <lineage>
        <taxon>Eukaryota</taxon>
        <taxon>Fungi</taxon>
        <taxon>Dikarya</taxon>
        <taxon>Ascomycota</taxon>
        <taxon>Saccharomycotina</taxon>
        <taxon>Dipodascomycetes</taxon>
        <taxon>Dipodascales</taxon>
        <taxon>Dipodascales incertae sedis</taxon>
        <taxon>Yarrowia</taxon>
    </lineage>
</organism>
<dbReference type="EMBL" id="CP017558">
    <property type="protein sequence ID" value="AOW07909.1"/>
    <property type="molecule type" value="Genomic_DNA"/>
</dbReference>
<evidence type="ECO:0000313" key="1">
    <source>
        <dbReference type="EMBL" id="AOW07909.1"/>
    </source>
</evidence>
<protein>
    <submittedName>
        <fullName evidence="1">Uncharacterized protein</fullName>
    </submittedName>
</protein>
<dbReference type="VEuPathDB" id="FungiDB:YALI1_F38013g"/>
<reference evidence="1 2" key="1">
    <citation type="journal article" date="2016" name="PLoS ONE">
        <title>Sequence Assembly of Yarrowia lipolytica Strain W29/CLIB89 Shows Transposable Element Diversity.</title>
        <authorList>
            <person name="Magnan C."/>
            <person name="Yu J."/>
            <person name="Chang I."/>
            <person name="Jahn E."/>
            <person name="Kanomata Y."/>
            <person name="Wu J."/>
            <person name="Zeller M."/>
            <person name="Oakes M."/>
            <person name="Baldi P."/>
            <person name="Sandmeyer S."/>
        </authorList>
    </citation>
    <scope>NUCLEOTIDE SEQUENCE [LARGE SCALE GENOMIC DNA]</scope>
    <source>
        <strain evidence="2">CLIB89(W29)</strain>
    </source>
</reference>
<proteinExistence type="predicted"/>
<name>A0A1D8NQN6_YARLL</name>
<dbReference type="VEuPathDB" id="FungiDB:YALI0_F30437g"/>
<dbReference type="AlphaFoldDB" id="A0A1D8NQN6"/>
<dbReference type="GeneID" id="2907918"/>
<dbReference type="RefSeq" id="XP_506050.2">
    <property type="nucleotide sequence ID" value="XM_506050.3"/>
</dbReference>